<sequence length="382" mass="44050">MAGMFHNNDYRRIDDTSIGSMIGEDGNITPEGVDTIIDNLNDNIQTTLSEIQDLEFHNSYVYPISKNMYSDLNYHAKTHMFVNIHICPYQIRKSTDGTPFLQYILKKVTDAVPIPENEGYAEFLDFHKKSYFSGFHTGEVDLMKECIAMLKVIMASYRIFMKGDEGYSYTGFHRDDNTFYVFFDISPSWINHHYLSTNDSLWLSTIYEMTVIRQVGPFHVCSNVTKMFSLYDELNTLYKVDGEIIKTPIVGYSLEDKTHMDWTMNFGKQREAYGNGKHCNDEDGVFVYHFSYDSCLDSIQCSSDDEYKQEAKSLVVMRHLLFYENAADYSLYENDETHDNDGVDDCISENTLLVNEISDNSGVFVVRKFGNQTPLTSHNTLV</sequence>
<protein>
    <submittedName>
        <fullName evidence="1">Uncharacterized protein</fullName>
    </submittedName>
</protein>
<organism evidence="1">
    <name type="scientific">viral metagenome</name>
    <dbReference type="NCBI Taxonomy" id="1070528"/>
    <lineage>
        <taxon>unclassified sequences</taxon>
        <taxon>metagenomes</taxon>
        <taxon>organismal metagenomes</taxon>
    </lineage>
</organism>
<name>A0A6C0FD07_9ZZZZ</name>
<accession>A0A6C0FD07</accession>
<reference evidence="1" key="1">
    <citation type="journal article" date="2020" name="Nature">
        <title>Giant virus diversity and host interactions through global metagenomics.</title>
        <authorList>
            <person name="Schulz F."/>
            <person name="Roux S."/>
            <person name="Paez-Espino D."/>
            <person name="Jungbluth S."/>
            <person name="Walsh D.A."/>
            <person name="Denef V.J."/>
            <person name="McMahon K.D."/>
            <person name="Konstantinidis K.T."/>
            <person name="Eloe-Fadrosh E.A."/>
            <person name="Kyrpides N.C."/>
            <person name="Woyke T."/>
        </authorList>
    </citation>
    <scope>NUCLEOTIDE SEQUENCE</scope>
    <source>
        <strain evidence="1">GVMAG-S-ERX556106-38</strain>
    </source>
</reference>
<dbReference type="EMBL" id="MN738833">
    <property type="protein sequence ID" value="QHT38761.1"/>
    <property type="molecule type" value="Genomic_DNA"/>
</dbReference>
<proteinExistence type="predicted"/>
<dbReference type="AlphaFoldDB" id="A0A6C0FD07"/>
<evidence type="ECO:0000313" key="1">
    <source>
        <dbReference type="EMBL" id="QHT38761.1"/>
    </source>
</evidence>